<name>M2R9R3_CERS8</name>
<proteinExistence type="predicted"/>
<keyword evidence="9" id="KW-1185">Reference proteome</keyword>
<dbReference type="EMBL" id="KB445792">
    <property type="protein sequence ID" value="EMD41165.1"/>
    <property type="molecule type" value="Genomic_DNA"/>
</dbReference>
<dbReference type="HOGENOM" id="CLU_030896_0_0_1"/>
<evidence type="ECO:0000313" key="9">
    <source>
        <dbReference type="Proteomes" id="UP000016930"/>
    </source>
</evidence>
<feature type="region of interest" description="Disordered" evidence="6">
    <location>
        <begin position="19"/>
        <end position="105"/>
    </location>
</feature>
<dbReference type="PROSITE" id="PS50157">
    <property type="entry name" value="ZINC_FINGER_C2H2_2"/>
    <property type="match status" value="2"/>
</dbReference>
<evidence type="ECO:0000256" key="1">
    <source>
        <dbReference type="ARBA" id="ARBA00022723"/>
    </source>
</evidence>
<evidence type="ECO:0000256" key="4">
    <source>
        <dbReference type="ARBA" id="ARBA00022833"/>
    </source>
</evidence>
<dbReference type="Pfam" id="PF00096">
    <property type="entry name" value="zf-C2H2"/>
    <property type="match status" value="2"/>
</dbReference>
<evidence type="ECO:0000256" key="6">
    <source>
        <dbReference type="SAM" id="MobiDB-lite"/>
    </source>
</evidence>
<dbReference type="GO" id="GO:0005667">
    <property type="term" value="C:transcription regulator complex"/>
    <property type="evidence" value="ECO:0007669"/>
    <property type="project" value="TreeGrafter"/>
</dbReference>
<feature type="compositionally biased region" description="Low complexity" evidence="6">
    <location>
        <begin position="326"/>
        <end position="345"/>
    </location>
</feature>
<dbReference type="AlphaFoldDB" id="M2R9R3"/>
<dbReference type="PANTHER" id="PTHR14003">
    <property type="entry name" value="TRANSCRIPTIONAL REPRESSOR PROTEIN YY"/>
    <property type="match status" value="1"/>
</dbReference>
<protein>
    <recommendedName>
        <fullName evidence="7">C2H2-type domain-containing protein</fullName>
    </recommendedName>
</protein>
<evidence type="ECO:0000313" key="8">
    <source>
        <dbReference type="EMBL" id="EMD41165.1"/>
    </source>
</evidence>
<dbReference type="Gene3D" id="3.30.160.60">
    <property type="entry name" value="Classic Zinc Finger"/>
    <property type="match status" value="2"/>
</dbReference>
<dbReference type="FunFam" id="3.30.160.60:FF:000671">
    <property type="entry name" value="Zinc finger protein 26"/>
    <property type="match status" value="1"/>
</dbReference>
<reference evidence="8 9" key="1">
    <citation type="journal article" date="2012" name="Proc. Natl. Acad. Sci. U.S.A.">
        <title>Comparative genomics of Ceriporiopsis subvermispora and Phanerochaete chrysosporium provide insight into selective ligninolysis.</title>
        <authorList>
            <person name="Fernandez-Fueyo E."/>
            <person name="Ruiz-Duenas F.J."/>
            <person name="Ferreira P."/>
            <person name="Floudas D."/>
            <person name="Hibbett D.S."/>
            <person name="Canessa P."/>
            <person name="Larrondo L.F."/>
            <person name="James T.Y."/>
            <person name="Seelenfreund D."/>
            <person name="Lobos S."/>
            <person name="Polanco R."/>
            <person name="Tello M."/>
            <person name="Honda Y."/>
            <person name="Watanabe T."/>
            <person name="Watanabe T."/>
            <person name="Ryu J.S."/>
            <person name="Kubicek C.P."/>
            <person name="Schmoll M."/>
            <person name="Gaskell J."/>
            <person name="Hammel K.E."/>
            <person name="St John F.J."/>
            <person name="Vanden Wymelenberg A."/>
            <person name="Sabat G."/>
            <person name="Splinter BonDurant S."/>
            <person name="Syed K."/>
            <person name="Yadav J.S."/>
            <person name="Doddapaneni H."/>
            <person name="Subramanian V."/>
            <person name="Lavin J.L."/>
            <person name="Oguiza J.A."/>
            <person name="Perez G."/>
            <person name="Pisabarro A.G."/>
            <person name="Ramirez L."/>
            <person name="Santoyo F."/>
            <person name="Master E."/>
            <person name="Coutinho P.M."/>
            <person name="Henrissat B."/>
            <person name="Lombard V."/>
            <person name="Magnuson J.K."/>
            <person name="Kuees U."/>
            <person name="Hori C."/>
            <person name="Igarashi K."/>
            <person name="Samejima M."/>
            <person name="Held B.W."/>
            <person name="Barry K.W."/>
            <person name="LaButti K.M."/>
            <person name="Lapidus A."/>
            <person name="Lindquist E.A."/>
            <person name="Lucas S.M."/>
            <person name="Riley R."/>
            <person name="Salamov A.A."/>
            <person name="Hoffmeister D."/>
            <person name="Schwenk D."/>
            <person name="Hadar Y."/>
            <person name="Yarden O."/>
            <person name="de Vries R.P."/>
            <person name="Wiebenga A."/>
            <person name="Stenlid J."/>
            <person name="Eastwood D."/>
            <person name="Grigoriev I.V."/>
            <person name="Berka R.M."/>
            <person name="Blanchette R.A."/>
            <person name="Kersten P."/>
            <person name="Martinez A.T."/>
            <person name="Vicuna R."/>
            <person name="Cullen D."/>
        </authorList>
    </citation>
    <scope>NUCLEOTIDE SEQUENCE [LARGE SCALE GENOMIC DNA]</scope>
    <source>
        <strain evidence="8 9">B</strain>
    </source>
</reference>
<dbReference type="GO" id="GO:0031519">
    <property type="term" value="C:PcG protein complex"/>
    <property type="evidence" value="ECO:0007669"/>
    <property type="project" value="TreeGrafter"/>
</dbReference>
<evidence type="ECO:0000256" key="2">
    <source>
        <dbReference type="ARBA" id="ARBA00022737"/>
    </source>
</evidence>
<sequence length="403" mass="42887">MPDERDRVTLPSINEMFPEHLLGGMSPQEPRPPRALYAEYASPAMAPRRSPARYSPAFQEHRLDPDAIMYEGTPPPSDRRATTEAAASQLTLPSYGAGQPRYTSSPRTAHAHQVAPLPPFSFARAQPLTARLENVSVSAAPGPTRAAHMLPAGFAEPAMRAPPLDAITKARPAFRVHLPGPGPADADAPARAMSVDPYDAPAVPPSRTANAYLSRGGPAAAHAAARGSSEEQPGAEGAADEKRHRCPHCSKRFNRPSSLNIHVNTHTGAKPFMCRFPGCNRQFNVNSNMRRHYRNHLTSRRRDVVARFLQPHGRAPPDEHAPPPGARGAAPYSPRSPSTSPGGSPAPAPCRLEPGRSAHYRAELYAPGACAVPGCACAAPRISPTLRPAFPESMPGGAGRAGS</sequence>
<dbReference type="Proteomes" id="UP000016930">
    <property type="component" value="Unassembled WGS sequence"/>
</dbReference>
<evidence type="ECO:0000256" key="3">
    <source>
        <dbReference type="ARBA" id="ARBA00022771"/>
    </source>
</evidence>
<feature type="domain" description="C2H2-type" evidence="7">
    <location>
        <begin position="272"/>
        <end position="301"/>
    </location>
</feature>
<feature type="compositionally biased region" description="Low complexity" evidence="6">
    <location>
        <begin position="40"/>
        <end position="57"/>
    </location>
</feature>
<dbReference type="InterPro" id="IPR036236">
    <property type="entry name" value="Znf_C2H2_sf"/>
</dbReference>
<dbReference type="SMART" id="SM00355">
    <property type="entry name" value="ZnF_C2H2"/>
    <property type="match status" value="2"/>
</dbReference>
<dbReference type="GO" id="GO:0000981">
    <property type="term" value="F:DNA-binding transcription factor activity, RNA polymerase II-specific"/>
    <property type="evidence" value="ECO:0007669"/>
    <property type="project" value="TreeGrafter"/>
</dbReference>
<gene>
    <name evidence="8" type="ORF">CERSUDRAFT_91925</name>
</gene>
<dbReference type="OrthoDB" id="6077919at2759"/>
<keyword evidence="4" id="KW-0862">Zinc</keyword>
<dbReference type="PANTHER" id="PTHR14003:SF19">
    <property type="entry name" value="YY2 TRANSCRIPTION FACTOR"/>
    <property type="match status" value="1"/>
</dbReference>
<evidence type="ECO:0000259" key="7">
    <source>
        <dbReference type="PROSITE" id="PS50157"/>
    </source>
</evidence>
<keyword evidence="3 5" id="KW-0863">Zinc-finger</keyword>
<dbReference type="InterPro" id="IPR013087">
    <property type="entry name" value="Znf_C2H2_type"/>
</dbReference>
<keyword evidence="1" id="KW-0479">Metal-binding</keyword>
<dbReference type="PROSITE" id="PS00028">
    <property type="entry name" value="ZINC_FINGER_C2H2_1"/>
    <property type="match status" value="2"/>
</dbReference>
<dbReference type="STRING" id="914234.M2R9R3"/>
<dbReference type="GO" id="GO:0000978">
    <property type="term" value="F:RNA polymerase II cis-regulatory region sequence-specific DNA binding"/>
    <property type="evidence" value="ECO:0007669"/>
    <property type="project" value="TreeGrafter"/>
</dbReference>
<dbReference type="GO" id="GO:0000785">
    <property type="term" value="C:chromatin"/>
    <property type="evidence" value="ECO:0007669"/>
    <property type="project" value="TreeGrafter"/>
</dbReference>
<feature type="domain" description="C2H2-type" evidence="7">
    <location>
        <begin position="244"/>
        <end position="271"/>
    </location>
</feature>
<evidence type="ECO:0000256" key="5">
    <source>
        <dbReference type="PROSITE-ProRule" id="PRU00042"/>
    </source>
</evidence>
<accession>M2R9R3</accession>
<dbReference type="SUPFAM" id="SSF57667">
    <property type="entry name" value="beta-beta-alpha zinc fingers"/>
    <property type="match status" value="1"/>
</dbReference>
<organism evidence="8 9">
    <name type="scientific">Ceriporiopsis subvermispora (strain B)</name>
    <name type="common">White-rot fungus</name>
    <name type="synonym">Gelatoporia subvermispora</name>
    <dbReference type="NCBI Taxonomy" id="914234"/>
    <lineage>
        <taxon>Eukaryota</taxon>
        <taxon>Fungi</taxon>
        <taxon>Dikarya</taxon>
        <taxon>Basidiomycota</taxon>
        <taxon>Agaricomycotina</taxon>
        <taxon>Agaricomycetes</taxon>
        <taxon>Polyporales</taxon>
        <taxon>Gelatoporiaceae</taxon>
        <taxon>Gelatoporia</taxon>
    </lineage>
</organism>
<dbReference type="GO" id="GO:0008270">
    <property type="term" value="F:zinc ion binding"/>
    <property type="evidence" value="ECO:0007669"/>
    <property type="project" value="UniProtKB-KW"/>
</dbReference>
<feature type="region of interest" description="Disordered" evidence="6">
    <location>
        <begin position="311"/>
        <end position="353"/>
    </location>
</feature>
<feature type="region of interest" description="Disordered" evidence="6">
    <location>
        <begin position="215"/>
        <end position="251"/>
    </location>
</feature>
<keyword evidence="2" id="KW-0677">Repeat</keyword>